<protein>
    <submittedName>
        <fullName evidence="2">Uncharacterized protein</fullName>
    </submittedName>
</protein>
<dbReference type="OrthoDB" id="2098736at2759"/>
<dbReference type="Proteomes" id="UP000269721">
    <property type="component" value="Unassembled WGS sequence"/>
</dbReference>
<dbReference type="EMBL" id="ML000004">
    <property type="protein sequence ID" value="RKO84529.1"/>
    <property type="molecule type" value="Genomic_DNA"/>
</dbReference>
<feature type="compositionally biased region" description="Pro residues" evidence="1">
    <location>
        <begin position="7"/>
        <end position="18"/>
    </location>
</feature>
<feature type="compositionally biased region" description="Basic and acidic residues" evidence="1">
    <location>
        <begin position="349"/>
        <end position="358"/>
    </location>
</feature>
<organism evidence="2 3">
    <name type="scientific">Blyttiomyces helicus</name>
    <dbReference type="NCBI Taxonomy" id="388810"/>
    <lineage>
        <taxon>Eukaryota</taxon>
        <taxon>Fungi</taxon>
        <taxon>Fungi incertae sedis</taxon>
        <taxon>Chytridiomycota</taxon>
        <taxon>Chytridiomycota incertae sedis</taxon>
        <taxon>Chytridiomycetes</taxon>
        <taxon>Chytridiomycetes incertae sedis</taxon>
        <taxon>Blyttiomyces</taxon>
    </lineage>
</organism>
<feature type="non-terminal residue" evidence="2">
    <location>
        <position position="358"/>
    </location>
</feature>
<name>A0A4P9VXS4_9FUNG</name>
<feature type="compositionally biased region" description="Low complexity" evidence="1">
    <location>
        <begin position="118"/>
        <end position="130"/>
    </location>
</feature>
<sequence>MQLAPDVLPPTPSLPPPGHSTLKDSPSAAAAAAAAAVAASMPPGPSSVLSVQPHQLPHHHPPPYLPPMLPKPLHTHTLQRNSHEDAAAPFVVAEHNGTKSDPHMRPPTPRRDGNNRDSTSVSPVSSSPTTHGGADSSKPKEWNKQYDKARRPRHNLKIPLAHRARFHEPYDNFLSSLLDLLPPAPPAGNQAPLSALPLPAPGKAPRGCNWTVWISTDLHRRFHEGKKVFAPGTTHGQFVEALLLLAEETRRRKAAGALLAMGMSGNGEGSPTDLSIVSVPPGSVAGVDASAAAAAAAAAATGTTAAMGACGPRCAEKMGHERYETDTPPSGPNRSGLYVGGSDALGRAVENDGRWDAS</sequence>
<feature type="compositionally biased region" description="Low complexity" evidence="1">
    <location>
        <begin position="28"/>
        <end position="39"/>
    </location>
</feature>
<evidence type="ECO:0000313" key="3">
    <source>
        <dbReference type="Proteomes" id="UP000269721"/>
    </source>
</evidence>
<feature type="compositionally biased region" description="Basic and acidic residues" evidence="1">
    <location>
        <begin position="96"/>
        <end position="115"/>
    </location>
</feature>
<feature type="compositionally biased region" description="Basic and acidic residues" evidence="1">
    <location>
        <begin position="137"/>
        <end position="149"/>
    </location>
</feature>
<gene>
    <name evidence="2" type="ORF">BDK51DRAFT_48922</name>
</gene>
<proteinExistence type="predicted"/>
<feature type="region of interest" description="Disordered" evidence="1">
    <location>
        <begin position="320"/>
        <end position="358"/>
    </location>
</feature>
<keyword evidence="3" id="KW-1185">Reference proteome</keyword>
<evidence type="ECO:0000313" key="2">
    <source>
        <dbReference type="EMBL" id="RKO84529.1"/>
    </source>
</evidence>
<feature type="region of interest" description="Disordered" evidence="1">
    <location>
        <begin position="94"/>
        <end position="150"/>
    </location>
</feature>
<dbReference type="AlphaFoldDB" id="A0A4P9VXS4"/>
<reference evidence="3" key="1">
    <citation type="journal article" date="2018" name="Nat. Microbiol.">
        <title>Leveraging single-cell genomics to expand the fungal tree of life.</title>
        <authorList>
            <person name="Ahrendt S.R."/>
            <person name="Quandt C.A."/>
            <person name="Ciobanu D."/>
            <person name="Clum A."/>
            <person name="Salamov A."/>
            <person name="Andreopoulos B."/>
            <person name="Cheng J.F."/>
            <person name="Woyke T."/>
            <person name="Pelin A."/>
            <person name="Henrissat B."/>
            <person name="Reynolds N.K."/>
            <person name="Benny G.L."/>
            <person name="Smith M.E."/>
            <person name="James T.Y."/>
            <person name="Grigoriev I.V."/>
        </authorList>
    </citation>
    <scope>NUCLEOTIDE SEQUENCE [LARGE SCALE GENOMIC DNA]</scope>
</reference>
<feature type="region of interest" description="Disordered" evidence="1">
    <location>
        <begin position="1"/>
        <end position="75"/>
    </location>
</feature>
<accession>A0A4P9VXS4</accession>
<evidence type="ECO:0000256" key="1">
    <source>
        <dbReference type="SAM" id="MobiDB-lite"/>
    </source>
</evidence>